<dbReference type="Proteomes" id="UP001283361">
    <property type="component" value="Unassembled WGS sequence"/>
</dbReference>
<proteinExistence type="predicted"/>
<reference evidence="1" key="1">
    <citation type="journal article" date="2023" name="G3 (Bethesda)">
        <title>A reference genome for the long-term kleptoplast-retaining sea slug Elysia crispata morphotype clarki.</title>
        <authorList>
            <person name="Eastman K.E."/>
            <person name="Pendleton A.L."/>
            <person name="Shaikh M.A."/>
            <person name="Suttiyut T."/>
            <person name="Ogas R."/>
            <person name="Tomko P."/>
            <person name="Gavelis G."/>
            <person name="Widhalm J.R."/>
            <person name="Wisecaver J.H."/>
        </authorList>
    </citation>
    <scope>NUCLEOTIDE SEQUENCE</scope>
    <source>
        <strain evidence="1">ECLA1</strain>
    </source>
</reference>
<organism evidence="1 2">
    <name type="scientific">Elysia crispata</name>
    <name type="common">lettuce slug</name>
    <dbReference type="NCBI Taxonomy" id="231223"/>
    <lineage>
        <taxon>Eukaryota</taxon>
        <taxon>Metazoa</taxon>
        <taxon>Spiralia</taxon>
        <taxon>Lophotrochozoa</taxon>
        <taxon>Mollusca</taxon>
        <taxon>Gastropoda</taxon>
        <taxon>Heterobranchia</taxon>
        <taxon>Euthyneura</taxon>
        <taxon>Panpulmonata</taxon>
        <taxon>Sacoglossa</taxon>
        <taxon>Placobranchoidea</taxon>
        <taxon>Plakobranchidae</taxon>
        <taxon>Elysia</taxon>
    </lineage>
</organism>
<evidence type="ECO:0000313" key="2">
    <source>
        <dbReference type="Proteomes" id="UP001283361"/>
    </source>
</evidence>
<dbReference type="AlphaFoldDB" id="A0AAE0YMP5"/>
<name>A0AAE0YMP5_9GAST</name>
<evidence type="ECO:0000313" key="1">
    <source>
        <dbReference type="EMBL" id="KAK3749600.1"/>
    </source>
</evidence>
<gene>
    <name evidence="1" type="ORF">RRG08_014576</name>
</gene>
<sequence>MTGGALKSVLSYNATGTSNIGTAISTERESKTPEIPAIKKAVQTFFFPVTVPVSPVIGRSNTAHQSNLFPVDYQVVL</sequence>
<accession>A0AAE0YMP5</accession>
<keyword evidence="2" id="KW-1185">Reference proteome</keyword>
<dbReference type="EMBL" id="JAWDGP010005935">
    <property type="protein sequence ID" value="KAK3749600.1"/>
    <property type="molecule type" value="Genomic_DNA"/>
</dbReference>
<protein>
    <submittedName>
        <fullName evidence="1">Uncharacterized protein</fullName>
    </submittedName>
</protein>
<comment type="caution">
    <text evidence="1">The sequence shown here is derived from an EMBL/GenBank/DDBJ whole genome shotgun (WGS) entry which is preliminary data.</text>
</comment>